<feature type="region of interest" description="Disordered" evidence="1">
    <location>
        <begin position="19"/>
        <end position="78"/>
    </location>
</feature>
<accession>A0A1H7JR61</accession>
<dbReference type="OrthoDB" id="2389573at2"/>
<evidence type="ECO:0000313" key="2">
    <source>
        <dbReference type="EMBL" id="SEK77188.1"/>
    </source>
</evidence>
<proteinExistence type="predicted"/>
<feature type="compositionally biased region" description="Acidic residues" evidence="1">
    <location>
        <begin position="36"/>
        <end position="65"/>
    </location>
</feature>
<name>A0A1H7JR61_9LACT</name>
<gene>
    <name evidence="2" type="ORF">SAMN04488099_10643</name>
</gene>
<dbReference type="Proteomes" id="UP000199081">
    <property type="component" value="Unassembled WGS sequence"/>
</dbReference>
<dbReference type="STRING" id="426702.SAMN04488099_10643"/>
<evidence type="ECO:0000313" key="3">
    <source>
        <dbReference type="Proteomes" id="UP000199081"/>
    </source>
</evidence>
<keyword evidence="3" id="KW-1185">Reference proteome</keyword>
<evidence type="ECO:0000256" key="1">
    <source>
        <dbReference type="SAM" id="MobiDB-lite"/>
    </source>
</evidence>
<organism evidence="2 3">
    <name type="scientific">Alkalibacterium pelagium</name>
    <dbReference type="NCBI Taxonomy" id="426702"/>
    <lineage>
        <taxon>Bacteria</taxon>
        <taxon>Bacillati</taxon>
        <taxon>Bacillota</taxon>
        <taxon>Bacilli</taxon>
        <taxon>Lactobacillales</taxon>
        <taxon>Carnobacteriaceae</taxon>
        <taxon>Alkalibacterium</taxon>
    </lineage>
</organism>
<dbReference type="AlphaFoldDB" id="A0A1H7JR61"/>
<sequence>MKRQILAMAGVVLLTGCEADAQGDSEEPSSTAIEGTDSESDLAEDAELTDNESDSSEEIDTEDTAFDSKDELSDNQNMPLNVSAFDSLIDKETFANEAGYQAWMDYKDITSAYTLGDLTGSTEDEGSTLEEMDQLIDEILDRNDVIRDVIEITETDKMIFYRYSLSEETTDRSAELSFYYIEDELMFLPLHLHFIVWILQMPVLMKN</sequence>
<dbReference type="PROSITE" id="PS51257">
    <property type="entry name" value="PROKAR_LIPOPROTEIN"/>
    <property type="match status" value="1"/>
</dbReference>
<protein>
    <submittedName>
        <fullName evidence="2">Uncharacterized protein</fullName>
    </submittedName>
</protein>
<dbReference type="EMBL" id="FNZU01000006">
    <property type="protein sequence ID" value="SEK77188.1"/>
    <property type="molecule type" value="Genomic_DNA"/>
</dbReference>
<reference evidence="3" key="1">
    <citation type="submission" date="2016-10" db="EMBL/GenBank/DDBJ databases">
        <authorList>
            <person name="Varghese N."/>
            <person name="Submissions S."/>
        </authorList>
    </citation>
    <scope>NUCLEOTIDE SEQUENCE [LARGE SCALE GENOMIC DNA]</scope>
    <source>
        <strain evidence="3">DSM 19183</strain>
    </source>
</reference>
<dbReference type="RefSeq" id="WP_091480422.1">
    <property type="nucleotide sequence ID" value="NZ_BJYC01000008.1"/>
</dbReference>